<dbReference type="Pfam" id="PF00534">
    <property type="entry name" value="Glycos_transf_1"/>
    <property type="match status" value="1"/>
</dbReference>
<dbReference type="InterPro" id="IPR001296">
    <property type="entry name" value="Glyco_trans_1"/>
</dbReference>
<keyword evidence="7" id="KW-1185">Reference proteome</keyword>
<dbReference type="GO" id="GO:0016757">
    <property type="term" value="F:glycosyltransferase activity"/>
    <property type="evidence" value="ECO:0007669"/>
    <property type="project" value="UniProtKB-KW"/>
</dbReference>
<dbReference type="EMBL" id="CP015596">
    <property type="protein sequence ID" value="ANE77952.1"/>
    <property type="molecule type" value="Genomic_DNA"/>
</dbReference>
<sequence>MTDSLRIAVIASNRFPIRQPFAGGLESHVWHLARALAGQGHAVSLFAGAGSDAAPGCTALAVRHLTLSEGASSDISMPARSFMADHHAYLSVMLEMAQRGAHDFDIVHNHSLHHLPVAMSPLLEVPMLTTVHTPPTPWLESGLTATSGTGTRLAAVSRYTAQSWAHVSRSIEVVPNGIDTTRWPLGPGGDGLVWFGRITPEKGTHLAIAAANRAGLPLVVAGPISDPTYFTTHVEPLLSERVCYAGHLTHNELSHLVGASAAALVTPMWDEPFGLVVAEAMSCGTPVVAFDRGGIPELLDPQAGRLVAPGDIDAMAAAIPEVVGLSRLAVRQHAKDRCSAEAMLRSYLSLYRQIIRDPRDRNDDRLLRAPSRLRPPCAGDEHLPTPQPTGHRADQPSGAGVEPVHGRCRASA</sequence>
<feature type="region of interest" description="Disordered" evidence="3">
    <location>
        <begin position="362"/>
        <end position="412"/>
    </location>
</feature>
<gene>
    <name evidence="6" type="ORF">A7U43_00185</name>
</gene>
<evidence type="ECO:0000313" key="7">
    <source>
        <dbReference type="Proteomes" id="UP000077143"/>
    </source>
</evidence>
<feature type="domain" description="Glycosyltransferase subfamily 4-like N-terminal" evidence="5">
    <location>
        <begin position="23"/>
        <end position="182"/>
    </location>
</feature>
<dbReference type="RefSeq" id="WP_067989725.1">
    <property type="nucleotide sequence ID" value="NZ_CP015596.1"/>
</dbReference>
<evidence type="ECO:0000256" key="1">
    <source>
        <dbReference type="ARBA" id="ARBA00022676"/>
    </source>
</evidence>
<dbReference type="KEGG" id="madi:A7U43_00185"/>
<keyword evidence="2 6" id="KW-0808">Transferase</keyword>
<dbReference type="PANTHER" id="PTHR12526">
    <property type="entry name" value="GLYCOSYLTRANSFERASE"/>
    <property type="match status" value="1"/>
</dbReference>
<evidence type="ECO:0000256" key="3">
    <source>
        <dbReference type="SAM" id="MobiDB-lite"/>
    </source>
</evidence>
<dbReference type="SUPFAM" id="SSF53756">
    <property type="entry name" value="UDP-Glycosyltransferase/glycogen phosphorylase"/>
    <property type="match status" value="1"/>
</dbReference>
<name>A0A172UFK8_9MYCO</name>
<dbReference type="Proteomes" id="UP000077143">
    <property type="component" value="Chromosome"/>
</dbReference>
<reference evidence="6 7" key="1">
    <citation type="submission" date="2016-05" db="EMBL/GenBank/DDBJ databases">
        <title>Complete genome sequence of a phthalic acid esters degrading Mycobacterium sp. YC-RL4.</title>
        <authorList>
            <person name="Ren L."/>
            <person name="Fan S."/>
            <person name="Ruth N."/>
            <person name="Jia Y."/>
            <person name="Wang J."/>
            <person name="Qiao C."/>
        </authorList>
    </citation>
    <scope>NUCLEOTIDE SEQUENCE [LARGE SCALE GENOMIC DNA]</scope>
    <source>
        <strain evidence="6 7">YC-RL4</strain>
    </source>
</reference>
<organism evidence="6 7">
    <name type="scientific">Mycobacterium adipatum</name>
    <dbReference type="NCBI Taxonomy" id="1682113"/>
    <lineage>
        <taxon>Bacteria</taxon>
        <taxon>Bacillati</taxon>
        <taxon>Actinomycetota</taxon>
        <taxon>Actinomycetes</taxon>
        <taxon>Mycobacteriales</taxon>
        <taxon>Mycobacteriaceae</taxon>
        <taxon>Mycobacterium</taxon>
    </lineage>
</organism>
<keyword evidence="1" id="KW-0328">Glycosyltransferase</keyword>
<proteinExistence type="predicted"/>
<accession>A0A172UFK8</accession>
<dbReference type="Gene3D" id="3.40.50.2000">
    <property type="entry name" value="Glycogen Phosphorylase B"/>
    <property type="match status" value="2"/>
</dbReference>
<evidence type="ECO:0000259" key="4">
    <source>
        <dbReference type="Pfam" id="PF00534"/>
    </source>
</evidence>
<dbReference type="AlphaFoldDB" id="A0A172UFK8"/>
<dbReference type="InterPro" id="IPR028098">
    <property type="entry name" value="Glyco_trans_4-like_N"/>
</dbReference>
<dbReference type="Pfam" id="PF13439">
    <property type="entry name" value="Glyco_transf_4"/>
    <property type="match status" value="1"/>
</dbReference>
<protein>
    <submittedName>
        <fullName evidence="6">Glycosyl transferase family 1</fullName>
    </submittedName>
</protein>
<evidence type="ECO:0000313" key="6">
    <source>
        <dbReference type="EMBL" id="ANE77952.1"/>
    </source>
</evidence>
<dbReference type="OrthoDB" id="9809227at2"/>
<dbReference type="STRING" id="1682113.A7U43_00185"/>
<feature type="domain" description="Glycosyl transferase family 1" evidence="4">
    <location>
        <begin position="195"/>
        <end position="323"/>
    </location>
</feature>
<evidence type="ECO:0000259" key="5">
    <source>
        <dbReference type="Pfam" id="PF13439"/>
    </source>
</evidence>
<evidence type="ECO:0000256" key="2">
    <source>
        <dbReference type="ARBA" id="ARBA00022679"/>
    </source>
</evidence>
<dbReference type="PANTHER" id="PTHR12526:SF595">
    <property type="entry name" value="BLL5217 PROTEIN"/>
    <property type="match status" value="1"/>
</dbReference>
<dbReference type="CDD" id="cd03802">
    <property type="entry name" value="GT4_AviGT4-like"/>
    <property type="match status" value="1"/>
</dbReference>